<dbReference type="InterPro" id="IPR032518">
    <property type="entry name" value="HepII_N"/>
</dbReference>
<feature type="non-terminal residue" evidence="2">
    <location>
        <position position="245"/>
    </location>
</feature>
<sequence length="245" mass="28978">MMKQRISIFLLFTILLSANGYAQKGIMRLTQQTLMHEVRETPSPLDGQHITVNPPRFMWPDKFPHLGAVLDGVEEEDYKPEVTYRIRIARDPEFKSEVITAERKWAFFNPFKLFEKGKWYWQYAYVDKDGKEEWSPVSHFYIDEHIRTFNPPSLQEVLAKLPKTHPRILLDAEDWDNIIERNKNNPEAQAYIRKADKCLNHPLKHLEEEIDTTQVVKLTNIVQYRSALIRESRKIVDREEANIEA</sequence>
<comment type="caution">
    <text evidence="2">The sequence shown here is derived from an EMBL/GenBank/DDBJ whole genome shotgun (WGS) entry which is preliminary data.</text>
</comment>
<dbReference type="Pfam" id="PF16332">
    <property type="entry name" value="DUF4962"/>
    <property type="match status" value="1"/>
</dbReference>
<dbReference type="Gene3D" id="2.60.40.10">
    <property type="entry name" value="Immunoglobulins"/>
    <property type="match status" value="1"/>
</dbReference>
<dbReference type="Proteomes" id="UP000747074">
    <property type="component" value="Unassembled WGS sequence"/>
</dbReference>
<dbReference type="EMBL" id="DYVL01000092">
    <property type="protein sequence ID" value="HJG11706.1"/>
    <property type="molecule type" value="Genomic_DNA"/>
</dbReference>
<dbReference type="AlphaFoldDB" id="A0A921LGT9"/>
<evidence type="ECO:0000313" key="2">
    <source>
        <dbReference type="EMBL" id="HJG11706.1"/>
    </source>
</evidence>
<dbReference type="InterPro" id="IPR013783">
    <property type="entry name" value="Ig-like_fold"/>
</dbReference>
<reference evidence="2" key="1">
    <citation type="journal article" date="2021" name="PeerJ">
        <title>Extensive microbial diversity within the chicken gut microbiome revealed by metagenomics and culture.</title>
        <authorList>
            <person name="Gilroy R."/>
            <person name="Ravi A."/>
            <person name="Getino M."/>
            <person name="Pursley I."/>
            <person name="Horton D.L."/>
            <person name="Alikhan N.F."/>
            <person name="Baker D."/>
            <person name="Gharbi K."/>
            <person name="Hall N."/>
            <person name="Watson M."/>
            <person name="Adriaenssens E.M."/>
            <person name="Foster-Nyarko E."/>
            <person name="Jarju S."/>
            <person name="Secka A."/>
            <person name="Antonio M."/>
            <person name="Oren A."/>
            <person name="Chaudhuri R.R."/>
            <person name="La Ragione R."/>
            <person name="Hildebrand F."/>
            <person name="Pallen M.J."/>
        </authorList>
    </citation>
    <scope>NUCLEOTIDE SEQUENCE</scope>
    <source>
        <strain evidence="2">CHK154-13316</strain>
    </source>
</reference>
<accession>A0A921LGT9</accession>
<evidence type="ECO:0000259" key="1">
    <source>
        <dbReference type="Pfam" id="PF16332"/>
    </source>
</evidence>
<reference evidence="2" key="2">
    <citation type="submission" date="2021-09" db="EMBL/GenBank/DDBJ databases">
        <authorList>
            <person name="Gilroy R."/>
        </authorList>
    </citation>
    <scope>NUCLEOTIDE SEQUENCE</scope>
    <source>
        <strain evidence="2">CHK154-13316</strain>
    </source>
</reference>
<proteinExistence type="predicted"/>
<protein>
    <submittedName>
        <fullName evidence="2">DUF4962 domain-containing protein</fullName>
    </submittedName>
</protein>
<feature type="domain" description="Heparinase II N-terminal" evidence="1">
    <location>
        <begin position="32"/>
        <end position="244"/>
    </location>
</feature>
<name>A0A921LGT9_9BACE</name>
<gene>
    <name evidence="2" type="ORF">K8V07_07245</name>
</gene>
<organism evidence="2 3">
    <name type="scientific">Bacteroides xylanisolvens</name>
    <dbReference type="NCBI Taxonomy" id="371601"/>
    <lineage>
        <taxon>Bacteria</taxon>
        <taxon>Pseudomonadati</taxon>
        <taxon>Bacteroidota</taxon>
        <taxon>Bacteroidia</taxon>
        <taxon>Bacteroidales</taxon>
        <taxon>Bacteroidaceae</taxon>
        <taxon>Bacteroides</taxon>
    </lineage>
</organism>
<evidence type="ECO:0000313" key="3">
    <source>
        <dbReference type="Proteomes" id="UP000747074"/>
    </source>
</evidence>